<sequence length="210" mass="22982">MAENSNGSSKTAGVIIILALVLVVLAGGYYLFMYKPQQEAKEKARLEQIAKEEAEKKRQELEAQKKVKYEELIKNADVAFAEENWETAHSLYAEAASLLPDQQYAKDQLALVRAKLDELAAKQTPGTIETVASPTGRFYVVVSSSVDGDLAMDYANKLAKEGNSLKIINPSGTNKLFHRVSVGDYPTWDEAVAATSSASAFGEGVWVLKY</sequence>
<reference evidence="4 5" key="1">
    <citation type="journal article" date="2023" name="Microbiol. Resour. Announc.">
        <title>Complete Genome Sequence of Imperialibacter roseus strain P4T.</title>
        <authorList>
            <person name="Tizabi D.R."/>
            <person name="Bachvaroff T."/>
            <person name="Hill R.T."/>
        </authorList>
    </citation>
    <scope>NUCLEOTIDE SEQUENCE [LARGE SCALE GENOMIC DNA]</scope>
    <source>
        <strain evidence="4 5">P4T</strain>
    </source>
</reference>
<feature type="coiled-coil region" evidence="1">
    <location>
        <begin position="37"/>
        <end position="71"/>
    </location>
</feature>
<dbReference type="Pfam" id="PF05036">
    <property type="entry name" value="SPOR"/>
    <property type="match status" value="1"/>
</dbReference>
<keyword evidence="2" id="KW-0812">Transmembrane</keyword>
<dbReference type="InterPro" id="IPR036680">
    <property type="entry name" value="SPOR-like_sf"/>
</dbReference>
<feature type="transmembrane region" description="Helical" evidence="2">
    <location>
        <begin position="12"/>
        <end position="32"/>
    </location>
</feature>
<dbReference type="Gene3D" id="3.30.70.1070">
    <property type="entry name" value="Sporulation related repeat"/>
    <property type="match status" value="1"/>
</dbReference>
<gene>
    <name evidence="4" type="ORF">RT717_10950</name>
</gene>
<keyword evidence="5" id="KW-1185">Reference proteome</keyword>
<evidence type="ECO:0000259" key="3">
    <source>
        <dbReference type="PROSITE" id="PS51724"/>
    </source>
</evidence>
<protein>
    <submittedName>
        <fullName evidence="4">SPOR domain-containing protein</fullName>
    </submittedName>
</protein>
<dbReference type="Proteomes" id="UP001302349">
    <property type="component" value="Chromosome"/>
</dbReference>
<evidence type="ECO:0000256" key="2">
    <source>
        <dbReference type="SAM" id="Phobius"/>
    </source>
</evidence>
<proteinExistence type="predicted"/>
<name>A0ABZ0IVS2_9BACT</name>
<feature type="domain" description="SPOR" evidence="3">
    <location>
        <begin position="132"/>
        <end position="210"/>
    </location>
</feature>
<evidence type="ECO:0000313" key="4">
    <source>
        <dbReference type="EMBL" id="WOK09153.1"/>
    </source>
</evidence>
<dbReference type="RefSeq" id="WP_317491774.1">
    <property type="nucleotide sequence ID" value="NZ_CP136051.1"/>
</dbReference>
<evidence type="ECO:0000313" key="5">
    <source>
        <dbReference type="Proteomes" id="UP001302349"/>
    </source>
</evidence>
<keyword evidence="2" id="KW-1133">Transmembrane helix</keyword>
<dbReference type="EMBL" id="CP136051">
    <property type="protein sequence ID" value="WOK09153.1"/>
    <property type="molecule type" value="Genomic_DNA"/>
</dbReference>
<accession>A0ABZ0IVS2</accession>
<dbReference type="InterPro" id="IPR007730">
    <property type="entry name" value="SPOR-like_dom"/>
</dbReference>
<keyword evidence="1" id="KW-0175">Coiled coil</keyword>
<keyword evidence="2" id="KW-0472">Membrane</keyword>
<evidence type="ECO:0000256" key="1">
    <source>
        <dbReference type="SAM" id="Coils"/>
    </source>
</evidence>
<dbReference type="PROSITE" id="PS51724">
    <property type="entry name" value="SPOR"/>
    <property type="match status" value="1"/>
</dbReference>
<organism evidence="4 5">
    <name type="scientific">Imperialibacter roseus</name>
    <dbReference type="NCBI Taxonomy" id="1324217"/>
    <lineage>
        <taxon>Bacteria</taxon>
        <taxon>Pseudomonadati</taxon>
        <taxon>Bacteroidota</taxon>
        <taxon>Cytophagia</taxon>
        <taxon>Cytophagales</taxon>
        <taxon>Flammeovirgaceae</taxon>
        <taxon>Imperialibacter</taxon>
    </lineage>
</organism>